<evidence type="ECO:0000256" key="5">
    <source>
        <dbReference type="ARBA" id="ARBA00022448"/>
    </source>
</evidence>
<keyword evidence="15" id="KW-1185">Reference proteome</keyword>
<proteinExistence type="inferred from homology"/>
<evidence type="ECO:0000256" key="8">
    <source>
        <dbReference type="ARBA" id="ARBA00022989"/>
    </source>
</evidence>
<feature type="transmembrane region" description="Helical" evidence="11">
    <location>
        <begin position="141"/>
        <end position="165"/>
    </location>
</feature>
<evidence type="ECO:0000256" key="2">
    <source>
        <dbReference type="ARBA" id="ARBA00009306"/>
    </source>
</evidence>
<reference evidence="14 15" key="1">
    <citation type="submission" date="2019-02" db="EMBL/GenBank/DDBJ databases">
        <title>Siculibacillus lacustris gen. nov., sp. nov., a new rosette-forming bacterium isolated from a freshwater crater lake (Lake St. Ana, Romania).</title>
        <authorList>
            <person name="Felfoldi T."/>
            <person name="Marton Z."/>
            <person name="Szabo A."/>
            <person name="Mentes A."/>
            <person name="Boka K."/>
            <person name="Marialigeti K."/>
            <person name="Mathe I."/>
            <person name="Koncz M."/>
            <person name="Schumann P."/>
            <person name="Toth E."/>
        </authorList>
    </citation>
    <scope>NUCLEOTIDE SEQUENCE [LARGE SCALE GENOMIC DNA]</scope>
    <source>
        <strain evidence="14 15">SA-279</strain>
    </source>
</reference>
<keyword evidence="5 11" id="KW-0813">Transport</keyword>
<dbReference type="InterPro" id="IPR000515">
    <property type="entry name" value="MetI-like"/>
</dbReference>
<dbReference type="EMBL" id="SJFN01000017">
    <property type="protein sequence ID" value="TBW36989.1"/>
    <property type="molecule type" value="Genomic_DNA"/>
</dbReference>
<feature type="transmembrane region" description="Helical" evidence="11">
    <location>
        <begin position="186"/>
        <end position="208"/>
    </location>
</feature>
<evidence type="ECO:0000256" key="9">
    <source>
        <dbReference type="ARBA" id="ARBA00023136"/>
    </source>
</evidence>
<dbReference type="AlphaFoldDB" id="A0A4Q9VN03"/>
<dbReference type="Pfam" id="PF00528">
    <property type="entry name" value="BPD_transp_1"/>
    <property type="match status" value="1"/>
</dbReference>
<evidence type="ECO:0000256" key="3">
    <source>
        <dbReference type="ARBA" id="ARBA00011557"/>
    </source>
</evidence>
<comment type="subcellular location">
    <subcellularLocation>
        <location evidence="12">Cell inner membrane</location>
        <topology evidence="12">Multi-pass membrane protein</topology>
    </subcellularLocation>
    <subcellularLocation>
        <location evidence="1 11">Cell membrane</location>
        <topology evidence="1 11">Multi-pass membrane protein</topology>
    </subcellularLocation>
</comment>
<comment type="function">
    <text evidence="10 12">Part of the ABC transporter complex UgpBAEC involved in sn-glycerol-3-phosphate (G3P) import. Probably responsible for the translocation of the substrate across the membrane.</text>
</comment>
<feature type="domain" description="ABC transmembrane type-1" evidence="13">
    <location>
        <begin position="76"/>
        <end position="266"/>
    </location>
</feature>
<comment type="caution">
    <text evidence="14">The sequence shown here is derived from an EMBL/GenBank/DDBJ whole genome shotgun (WGS) entry which is preliminary data.</text>
</comment>
<keyword evidence="6 12" id="KW-1003">Cell membrane</keyword>
<protein>
    <recommendedName>
        <fullName evidence="4 12">sn-glycerol-3-phosphate transport system permease protein UgpE</fullName>
    </recommendedName>
</protein>
<feature type="transmembrane region" description="Helical" evidence="11">
    <location>
        <begin position="17"/>
        <end position="36"/>
    </location>
</feature>
<dbReference type="RefSeq" id="WP_131309938.1">
    <property type="nucleotide sequence ID" value="NZ_SJFN01000017.1"/>
</dbReference>
<dbReference type="OrthoDB" id="9815445at2"/>
<evidence type="ECO:0000256" key="1">
    <source>
        <dbReference type="ARBA" id="ARBA00004651"/>
    </source>
</evidence>
<keyword evidence="8 11" id="KW-1133">Transmembrane helix</keyword>
<feature type="transmembrane region" description="Helical" evidence="11">
    <location>
        <begin position="75"/>
        <end position="99"/>
    </location>
</feature>
<evidence type="ECO:0000256" key="10">
    <source>
        <dbReference type="ARBA" id="ARBA00037054"/>
    </source>
</evidence>
<evidence type="ECO:0000256" key="4">
    <source>
        <dbReference type="ARBA" id="ARBA00020515"/>
    </source>
</evidence>
<keyword evidence="7 11" id="KW-0812">Transmembrane</keyword>
<dbReference type="CDD" id="cd06261">
    <property type="entry name" value="TM_PBP2"/>
    <property type="match status" value="1"/>
</dbReference>
<evidence type="ECO:0000256" key="7">
    <source>
        <dbReference type="ARBA" id="ARBA00022692"/>
    </source>
</evidence>
<evidence type="ECO:0000313" key="15">
    <source>
        <dbReference type="Proteomes" id="UP000292781"/>
    </source>
</evidence>
<accession>A0A4Q9VN03</accession>
<dbReference type="InterPro" id="IPR035906">
    <property type="entry name" value="MetI-like_sf"/>
</dbReference>
<evidence type="ECO:0000259" key="13">
    <source>
        <dbReference type="PROSITE" id="PS50928"/>
    </source>
</evidence>
<dbReference type="GO" id="GO:0005886">
    <property type="term" value="C:plasma membrane"/>
    <property type="evidence" value="ECO:0007669"/>
    <property type="project" value="UniProtKB-SubCell"/>
</dbReference>
<gene>
    <name evidence="12" type="primary">ugpE</name>
    <name evidence="14" type="ORF">EYW49_12620</name>
</gene>
<sequence>MSASPHTLTPVGRSLRLLVLGIGAAVMLFPYVWMIATSFKPQAEVFSSGLSLIPEHSSILANYGKALGRIPMGRVLLNGVVVCLAIVVFQIAFALPAAYALAKLRFRGRDLMFGLVILGLLIPIHAVSIPMFAAFRALGLINTLAGLVVPFTLSVFAVFLFRQFIKAMPDDLIHAGRMDGLSEGAIVRRIVLPNAWPAATAFAIFSVVTHWNDLYWPSIVISKTELATPPLGVLFFRAAEAGDDYGALMAATVIVTAPLVVFFLFAQKAFIEGITMTGLKG</sequence>
<evidence type="ECO:0000256" key="6">
    <source>
        <dbReference type="ARBA" id="ARBA00022475"/>
    </source>
</evidence>
<evidence type="ECO:0000313" key="14">
    <source>
        <dbReference type="EMBL" id="TBW36989.1"/>
    </source>
</evidence>
<organism evidence="14 15">
    <name type="scientific">Siculibacillus lacustris</name>
    <dbReference type="NCBI Taxonomy" id="1549641"/>
    <lineage>
        <taxon>Bacteria</taxon>
        <taxon>Pseudomonadati</taxon>
        <taxon>Pseudomonadota</taxon>
        <taxon>Alphaproteobacteria</taxon>
        <taxon>Hyphomicrobiales</taxon>
        <taxon>Ancalomicrobiaceae</taxon>
        <taxon>Siculibacillus</taxon>
    </lineage>
</organism>
<dbReference type="SUPFAM" id="SSF161098">
    <property type="entry name" value="MetI-like"/>
    <property type="match status" value="1"/>
</dbReference>
<dbReference type="Gene3D" id="1.10.3720.10">
    <property type="entry name" value="MetI-like"/>
    <property type="match status" value="1"/>
</dbReference>
<comment type="subunit">
    <text evidence="3 12">The complex is composed of two ATP-binding proteins (UgpC), two transmembrane proteins (UgpA and UgpE) and a solute-binding protein (UgpB).</text>
</comment>
<evidence type="ECO:0000256" key="11">
    <source>
        <dbReference type="RuleBase" id="RU363032"/>
    </source>
</evidence>
<keyword evidence="12" id="KW-0997">Cell inner membrane</keyword>
<comment type="similarity">
    <text evidence="2 11">Belongs to the binding-protein-dependent transport system permease family.</text>
</comment>
<keyword evidence="9 11" id="KW-0472">Membrane</keyword>
<dbReference type="PROSITE" id="PS50928">
    <property type="entry name" value="ABC_TM1"/>
    <property type="match status" value="1"/>
</dbReference>
<feature type="transmembrane region" description="Helical" evidence="11">
    <location>
        <begin position="245"/>
        <end position="266"/>
    </location>
</feature>
<dbReference type="Proteomes" id="UP000292781">
    <property type="component" value="Unassembled WGS sequence"/>
</dbReference>
<dbReference type="GO" id="GO:0055085">
    <property type="term" value="P:transmembrane transport"/>
    <property type="evidence" value="ECO:0007669"/>
    <property type="project" value="InterPro"/>
</dbReference>
<evidence type="ECO:0000256" key="12">
    <source>
        <dbReference type="RuleBase" id="RU363056"/>
    </source>
</evidence>
<dbReference type="PANTHER" id="PTHR43744">
    <property type="entry name" value="ABC TRANSPORTER PERMEASE PROTEIN MG189-RELATED-RELATED"/>
    <property type="match status" value="1"/>
</dbReference>
<name>A0A4Q9VN03_9HYPH</name>
<dbReference type="PANTHER" id="PTHR43744:SF8">
    <property type="entry name" value="SN-GLYCEROL-3-PHOSPHATE TRANSPORT SYSTEM PERMEASE PROTEIN UGPE"/>
    <property type="match status" value="1"/>
</dbReference>
<feature type="transmembrane region" description="Helical" evidence="11">
    <location>
        <begin position="111"/>
        <end position="135"/>
    </location>
</feature>